<dbReference type="OrthoDB" id="360192at2"/>
<feature type="transmembrane region" description="Helical" evidence="1">
    <location>
        <begin position="129"/>
        <end position="153"/>
    </location>
</feature>
<dbReference type="PANTHER" id="PTHR36007:SF2">
    <property type="entry name" value="TRANSPORT PROTEIN-RELATED"/>
    <property type="match status" value="1"/>
</dbReference>
<sequence length="155" mass="17218">MNKMMEVITHELMVLLIAAMPLVEVRGAIPIGVSLGMHPIHATLLGILGSLIPVPFLLIFIKPIFTYLKDRKFFHYLVDKTIKRTLKKSEKIRKYSIVGLIMFVAVPLPTTGIWSGCLAAILFNIPFRYAFPAIATGAAIAGTIMFILTYSMILI</sequence>
<dbReference type="PANTHER" id="PTHR36007">
    <property type="entry name" value="TRANSPORT PROTEIN-RELATED"/>
    <property type="match status" value="1"/>
</dbReference>
<accession>A0A239EY08</accession>
<keyword evidence="3" id="KW-1185">Reference proteome</keyword>
<dbReference type="Pfam" id="PF06695">
    <property type="entry name" value="Sm_multidrug_ex"/>
    <property type="match status" value="1"/>
</dbReference>
<protein>
    <submittedName>
        <fullName evidence="2">Uncharacterized membrane protein</fullName>
    </submittedName>
</protein>
<proteinExistence type="predicted"/>
<keyword evidence="1" id="KW-0812">Transmembrane</keyword>
<evidence type="ECO:0000256" key="1">
    <source>
        <dbReference type="SAM" id="Phobius"/>
    </source>
</evidence>
<reference evidence="2 3" key="1">
    <citation type="submission" date="2017-06" db="EMBL/GenBank/DDBJ databases">
        <authorList>
            <person name="Kim H.J."/>
            <person name="Triplett B.A."/>
        </authorList>
    </citation>
    <scope>NUCLEOTIDE SEQUENCE [LARGE SCALE GENOMIC DNA]</scope>
    <source>
        <strain evidence="2 3">SCA</strain>
    </source>
</reference>
<keyword evidence="1" id="KW-0472">Membrane</keyword>
<gene>
    <name evidence="2" type="ORF">SAMN05446037_101190</name>
</gene>
<dbReference type="EMBL" id="FZOJ01000011">
    <property type="protein sequence ID" value="SNS49477.1"/>
    <property type="molecule type" value="Genomic_DNA"/>
</dbReference>
<feature type="transmembrane region" description="Helical" evidence="1">
    <location>
        <begin position="97"/>
        <end position="123"/>
    </location>
</feature>
<name>A0A239EY08_9FIRM</name>
<feature type="transmembrane region" description="Helical" evidence="1">
    <location>
        <begin position="43"/>
        <end position="65"/>
    </location>
</feature>
<dbReference type="Proteomes" id="UP000198304">
    <property type="component" value="Unassembled WGS sequence"/>
</dbReference>
<evidence type="ECO:0000313" key="3">
    <source>
        <dbReference type="Proteomes" id="UP000198304"/>
    </source>
</evidence>
<evidence type="ECO:0000313" key="2">
    <source>
        <dbReference type="EMBL" id="SNS49477.1"/>
    </source>
</evidence>
<dbReference type="InterPro" id="IPR009577">
    <property type="entry name" value="Sm_multidrug_ex"/>
</dbReference>
<organism evidence="2 3">
    <name type="scientific">Anaerovirgula multivorans</name>
    <dbReference type="NCBI Taxonomy" id="312168"/>
    <lineage>
        <taxon>Bacteria</taxon>
        <taxon>Bacillati</taxon>
        <taxon>Bacillota</taxon>
        <taxon>Clostridia</taxon>
        <taxon>Peptostreptococcales</taxon>
        <taxon>Natronincolaceae</taxon>
        <taxon>Anaerovirgula</taxon>
    </lineage>
</organism>
<keyword evidence="1" id="KW-1133">Transmembrane helix</keyword>
<dbReference type="AlphaFoldDB" id="A0A239EY08"/>